<comment type="caution">
    <text evidence="4">The sequence shown here is derived from an EMBL/GenBank/DDBJ whole genome shotgun (WGS) entry which is preliminary data.</text>
</comment>
<dbReference type="EMBL" id="VTEH01000016">
    <property type="protein sequence ID" value="TYR73701.1"/>
    <property type="molecule type" value="Genomic_DNA"/>
</dbReference>
<dbReference type="AlphaFoldDB" id="A0A5D4K8L6"/>
<sequence>MKRFALILIFSMIYLLAGCSAEEANGAKKEDGSQQSTEAAKMKSADMGAQKAAPVEFSENGQTFRILSLYDEVLEYTETVLEDSSLVKKEVYTDKVVIPLQQKLSEVDANLYTDYYTFLSPNTNIEKLQASAAEMKEQQEKINELVKEAAGAATELLSGTDKTIIVMPADPTNVFVVEKMEGVTGGALSENLILLQIDPSFNEDILKYTVAQTYYYATQMEYGTHFSENLLQTFVVDGKGDAFASMVYPGLSPAWTEPLSDRMKDKVFEELKESENEFTDGLYTEFNGFAKRGIPLWTNFKLGLEITQSYLKNHQDMSIEEWTQLPPGDIIAGSDFAEKYKDLQSITD</sequence>
<feature type="chain" id="PRO_5038642966" description="DUF2268 domain-containing protein" evidence="2">
    <location>
        <begin position="18"/>
        <end position="348"/>
    </location>
</feature>
<dbReference type="Proteomes" id="UP000323317">
    <property type="component" value="Unassembled WGS sequence"/>
</dbReference>
<evidence type="ECO:0000313" key="5">
    <source>
        <dbReference type="Proteomes" id="UP000323317"/>
    </source>
</evidence>
<keyword evidence="2" id="KW-0732">Signal</keyword>
<evidence type="ECO:0000256" key="1">
    <source>
        <dbReference type="SAM" id="Coils"/>
    </source>
</evidence>
<feature type="coiled-coil region" evidence="1">
    <location>
        <begin position="125"/>
        <end position="155"/>
    </location>
</feature>
<dbReference type="InterPro" id="IPR018728">
    <property type="entry name" value="DUF2268"/>
</dbReference>
<evidence type="ECO:0000256" key="2">
    <source>
        <dbReference type="SAM" id="SignalP"/>
    </source>
</evidence>
<gene>
    <name evidence="4" type="ORF">FZC79_17655</name>
</gene>
<name>A0A5D4K8L6_9BACI</name>
<feature type="domain" description="DUF2268" evidence="3">
    <location>
        <begin position="143"/>
        <end position="331"/>
    </location>
</feature>
<reference evidence="4 5" key="1">
    <citation type="submission" date="2019-08" db="EMBL/GenBank/DDBJ databases">
        <title>Bacillus genomes from the desert of Cuatro Cienegas, Coahuila.</title>
        <authorList>
            <person name="Olmedo-Alvarez G."/>
        </authorList>
    </citation>
    <scope>NUCLEOTIDE SEQUENCE [LARGE SCALE GENOMIC DNA]</scope>
    <source>
        <strain evidence="4 5">CH40_1T</strain>
    </source>
</reference>
<dbReference type="RefSeq" id="WP_148948099.1">
    <property type="nucleotide sequence ID" value="NZ_VTEH01000016.1"/>
</dbReference>
<organism evidence="4 5">
    <name type="scientific">Rossellomorea vietnamensis</name>
    <dbReference type="NCBI Taxonomy" id="218284"/>
    <lineage>
        <taxon>Bacteria</taxon>
        <taxon>Bacillati</taxon>
        <taxon>Bacillota</taxon>
        <taxon>Bacilli</taxon>
        <taxon>Bacillales</taxon>
        <taxon>Bacillaceae</taxon>
        <taxon>Rossellomorea</taxon>
    </lineage>
</organism>
<accession>A0A5D4K8L6</accession>
<dbReference type="PROSITE" id="PS51257">
    <property type="entry name" value="PROKAR_LIPOPROTEIN"/>
    <property type="match status" value="1"/>
</dbReference>
<dbReference type="Pfam" id="PF10026">
    <property type="entry name" value="DUF2268"/>
    <property type="match status" value="1"/>
</dbReference>
<feature type="signal peptide" evidence="2">
    <location>
        <begin position="1"/>
        <end position="17"/>
    </location>
</feature>
<protein>
    <recommendedName>
        <fullName evidence="3">DUF2268 domain-containing protein</fullName>
    </recommendedName>
</protein>
<keyword evidence="1" id="KW-0175">Coiled coil</keyword>
<proteinExistence type="predicted"/>
<evidence type="ECO:0000259" key="3">
    <source>
        <dbReference type="Pfam" id="PF10026"/>
    </source>
</evidence>
<evidence type="ECO:0000313" key="4">
    <source>
        <dbReference type="EMBL" id="TYR73701.1"/>
    </source>
</evidence>